<dbReference type="Pfam" id="PF13537">
    <property type="entry name" value="GATase_7"/>
    <property type="match status" value="1"/>
</dbReference>
<sequence length="494" mass="56070">MASIGGIVSQHGRIEADSARDMAHMIENMHHRGPDNMIVRSLTDARGALGANEINLSPERTYCTSLEETPYILFDGKLFNERDNGKTDIQLFLELYEKHGMDCFSRMDGSFVCAIIEKDDEVILARDAVGARPLFYGWDNDVFYFSSEMKGLKDHVQFNIHELEPGCTYSSKNGLKPFQPFAPEIPDHGGDMGKAAELLRQLLIDAVKRRMDDVKAISLSGGLDSSIIAAIAKELDPSITLVTGTVKSAPGPDLENAKLMADFLGMSHHICEITNEDIEGFIPQAVWYLESFDEDCISGILSNYFVSKMVKEYSNAVLVGEGADELFGGYRMVLKNPRVKSPEQRERLAQKLLDIAYNTALRRLDRSWMGNSVIYKTPFLDTRVVAFAKTIPMSWKIYGEKQVEKYVLREAFRDMLPERIANREKLRFAMGTGMDDVMDEIVSRKIDPDELKRRPKAAYGLPFASFKELYYYDEFLKLFPPSYEKQTVRWDPFK</sequence>
<feature type="binding site" evidence="9">
    <location>
        <position position="246"/>
    </location>
    <ligand>
        <name>ATP</name>
        <dbReference type="ChEBI" id="CHEBI:30616"/>
    </ligand>
</feature>
<dbReference type="PIRSF" id="PIRSF001589">
    <property type="entry name" value="Asn_synthetase_glu-h"/>
    <property type="match status" value="1"/>
</dbReference>
<dbReference type="PROSITE" id="PS51278">
    <property type="entry name" value="GATASE_TYPE_2"/>
    <property type="match status" value="1"/>
</dbReference>
<accession>A0A653A4Y0</accession>
<evidence type="ECO:0000256" key="8">
    <source>
        <dbReference type="ARBA" id="ARBA00048741"/>
    </source>
</evidence>
<dbReference type="GO" id="GO:0005829">
    <property type="term" value="C:cytosol"/>
    <property type="evidence" value="ECO:0007669"/>
    <property type="project" value="TreeGrafter"/>
</dbReference>
<evidence type="ECO:0000259" key="11">
    <source>
        <dbReference type="PROSITE" id="PS51278"/>
    </source>
</evidence>
<dbReference type="EMBL" id="UPXX01000018">
    <property type="protein sequence ID" value="VBB43100.1"/>
    <property type="molecule type" value="Genomic_DNA"/>
</dbReference>
<dbReference type="Pfam" id="PF00733">
    <property type="entry name" value="Asn_synthase"/>
    <property type="match status" value="1"/>
</dbReference>
<evidence type="ECO:0000256" key="7">
    <source>
        <dbReference type="ARBA" id="ARBA00029440"/>
    </source>
</evidence>
<keyword evidence="6" id="KW-0061">Asparagine biosynthesis</keyword>
<evidence type="ECO:0000256" key="10">
    <source>
        <dbReference type="PIRSR" id="PIRSR001589-3"/>
    </source>
</evidence>
<comment type="catalytic activity">
    <reaction evidence="8">
        <text>L-aspartate + L-glutamine + ATP + H2O = L-asparagine + L-glutamate + AMP + diphosphate + H(+)</text>
        <dbReference type="Rhea" id="RHEA:12228"/>
        <dbReference type="ChEBI" id="CHEBI:15377"/>
        <dbReference type="ChEBI" id="CHEBI:15378"/>
        <dbReference type="ChEBI" id="CHEBI:29985"/>
        <dbReference type="ChEBI" id="CHEBI:29991"/>
        <dbReference type="ChEBI" id="CHEBI:30616"/>
        <dbReference type="ChEBI" id="CHEBI:33019"/>
        <dbReference type="ChEBI" id="CHEBI:58048"/>
        <dbReference type="ChEBI" id="CHEBI:58359"/>
        <dbReference type="ChEBI" id="CHEBI:456215"/>
        <dbReference type="EC" id="6.3.5.4"/>
    </reaction>
</comment>
<dbReference type="Gene3D" id="3.60.20.10">
    <property type="entry name" value="Glutamine Phosphoribosylpyrophosphate, subunit 1, domain 1"/>
    <property type="match status" value="1"/>
</dbReference>
<dbReference type="InterPro" id="IPR006426">
    <property type="entry name" value="Asn_synth_AEB"/>
</dbReference>
<comment type="pathway">
    <text evidence="7">Amino-acid biosynthesis.</text>
</comment>
<dbReference type="PANTHER" id="PTHR11772">
    <property type="entry name" value="ASPARAGINE SYNTHETASE"/>
    <property type="match status" value="1"/>
</dbReference>
<evidence type="ECO:0000256" key="6">
    <source>
        <dbReference type="ARBA" id="ARBA00022888"/>
    </source>
</evidence>
<dbReference type="GO" id="GO:0004066">
    <property type="term" value="F:asparagine synthase (glutamine-hydrolyzing) activity"/>
    <property type="evidence" value="ECO:0007669"/>
    <property type="project" value="UniProtKB-EC"/>
</dbReference>
<dbReference type="GO" id="GO:0006529">
    <property type="term" value="P:asparagine biosynthetic process"/>
    <property type="evidence" value="ECO:0007669"/>
    <property type="project" value="UniProtKB-KW"/>
</dbReference>
<evidence type="ECO:0000313" key="12">
    <source>
        <dbReference type="EMBL" id="VBB43100.1"/>
    </source>
</evidence>
<gene>
    <name evidence="12" type="ORF">TRIP_B250195</name>
</gene>
<keyword evidence="4 9" id="KW-0547">Nucleotide-binding</keyword>
<feature type="site" description="Important for beta-aspartyl-AMP intermediate formation" evidence="10">
    <location>
        <position position="321"/>
    </location>
</feature>
<dbReference type="InterPro" id="IPR001962">
    <property type="entry name" value="Asn_synthase"/>
</dbReference>
<dbReference type="EC" id="6.3.5.4" evidence="1"/>
<keyword evidence="2 12" id="KW-0436">Ligase</keyword>
<protein>
    <recommendedName>
        <fullName evidence="1">asparagine synthase (glutamine-hydrolyzing)</fullName>
        <ecNumber evidence="1">6.3.5.4</ecNumber>
    </recommendedName>
</protein>
<dbReference type="InterPro" id="IPR029055">
    <property type="entry name" value="Ntn_hydrolases_N"/>
</dbReference>
<keyword evidence="3" id="KW-0028">Amino-acid biosynthesis</keyword>
<dbReference type="PANTHER" id="PTHR11772:SF2">
    <property type="entry name" value="ASPARAGINE SYNTHETASE [GLUTAMINE-HYDROLYZING]"/>
    <property type="match status" value="1"/>
</dbReference>
<dbReference type="SUPFAM" id="SSF56235">
    <property type="entry name" value="N-terminal nucleophile aminohydrolases (Ntn hydrolases)"/>
    <property type="match status" value="1"/>
</dbReference>
<evidence type="ECO:0000256" key="4">
    <source>
        <dbReference type="ARBA" id="ARBA00022741"/>
    </source>
</evidence>
<organism evidence="12">
    <name type="scientific">Uncultured Desulfatiglans sp</name>
    <dbReference type="NCBI Taxonomy" id="1748965"/>
    <lineage>
        <taxon>Bacteria</taxon>
        <taxon>Pseudomonadati</taxon>
        <taxon>Thermodesulfobacteriota</taxon>
        <taxon>Desulfobacteria</taxon>
        <taxon>Desulfatiglandales</taxon>
        <taxon>Desulfatiglandaceae</taxon>
        <taxon>Desulfatiglans</taxon>
        <taxon>environmental samples</taxon>
    </lineage>
</organism>
<dbReference type="InterPro" id="IPR050795">
    <property type="entry name" value="Asn_Synthetase"/>
</dbReference>
<dbReference type="CDD" id="cd01991">
    <property type="entry name" value="Asn_synthase_B_C"/>
    <property type="match status" value="1"/>
</dbReference>
<evidence type="ECO:0000256" key="2">
    <source>
        <dbReference type="ARBA" id="ARBA00022598"/>
    </source>
</evidence>
<dbReference type="InterPro" id="IPR014729">
    <property type="entry name" value="Rossmann-like_a/b/a_fold"/>
</dbReference>
<evidence type="ECO:0000256" key="9">
    <source>
        <dbReference type="PIRSR" id="PIRSR001589-2"/>
    </source>
</evidence>
<dbReference type="SUPFAM" id="SSF52402">
    <property type="entry name" value="Adenine nucleotide alpha hydrolases-like"/>
    <property type="match status" value="1"/>
</dbReference>
<reference evidence="12" key="1">
    <citation type="submission" date="2018-07" db="EMBL/GenBank/DDBJ databases">
        <authorList>
            <consortium name="Genoscope - CEA"/>
            <person name="William W."/>
        </authorList>
    </citation>
    <scope>NUCLEOTIDE SEQUENCE</scope>
    <source>
        <strain evidence="12">IK1</strain>
    </source>
</reference>
<dbReference type="AlphaFoldDB" id="A0A653A4Y0"/>
<dbReference type="InterPro" id="IPR017932">
    <property type="entry name" value="GATase_2_dom"/>
</dbReference>
<evidence type="ECO:0000256" key="5">
    <source>
        <dbReference type="ARBA" id="ARBA00022840"/>
    </source>
</evidence>
<name>A0A653A4Y0_UNCDX</name>
<keyword evidence="5 9" id="KW-0067">ATP-binding</keyword>
<dbReference type="Gene3D" id="3.40.50.620">
    <property type="entry name" value="HUPs"/>
    <property type="match status" value="1"/>
</dbReference>
<feature type="binding site" evidence="9">
    <location>
        <position position="88"/>
    </location>
    <ligand>
        <name>L-glutamine</name>
        <dbReference type="ChEBI" id="CHEBI:58359"/>
    </ligand>
</feature>
<evidence type="ECO:0000256" key="1">
    <source>
        <dbReference type="ARBA" id="ARBA00012737"/>
    </source>
</evidence>
<dbReference type="GO" id="GO:0005524">
    <property type="term" value="F:ATP binding"/>
    <property type="evidence" value="ECO:0007669"/>
    <property type="project" value="UniProtKB-KW"/>
</dbReference>
<feature type="domain" description="Glutamine amidotransferase type-2" evidence="11">
    <location>
        <begin position="2"/>
        <end position="174"/>
    </location>
</feature>
<proteinExistence type="predicted"/>
<evidence type="ECO:0000256" key="3">
    <source>
        <dbReference type="ARBA" id="ARBA00022605"/>
    </source>
</evidence>